<evidence type="ECO:0000259" key="9">
    <source>
        <dbReference type="PROSITE" id="PS50011"/>
    </source>
</evidence>
<dbReference type="CDD" id="cd07840">
    <property type="entry name" value="STKc_CDK9_like"/>
    <property type="match status" value="1"/>
</dbReference>
<dbReference type="FunFam" id="3.30.200.20:FF:000272">
    <property type="entry name" value="Cyclin-dependent kinase C-2"/>
    <property type="match status" value="1"/>
</dbReference>
<dbReference type="AlphaFoldDB" id="A0A438KPF9"/>
<dbReference type="PROSITE" id="PS50011">
    <property type="entry name" value="PROTEIN_KINASE_DOM"/>
    <property type="match status" value="1"/>
</dbReference>
<dbReference type="Pfam" id="PF00069">
    <property type="entry name" value="Pkinase"/>
    <property type="match status" value="1"/>
</dbReference>
<keyword evidence="3" id="KW-0808">Transferase</keyword>
<accession>A0A438KPF9</accession>
<evidence type="ECO:0000256" key="2">
    <source>
        <dbReference type="ARBA" id="ARBA00022527"/>
    </source>
</evidence>
<gene>
    <name evidence="10" type="primary">CDKC-1_6</name>
    <name evidence="10" type="ORF">CK203_000378</name>
</gene>
<keyword evidence="5 10" id="KW-0418">Kinase</keyword>
<keyword evidence="6 7" id="KW-0067">ATP-binding</keyword>
<evidence type="ECO:0000256" key="8">
    <source>
        <dbReference type="RuleBase" id="RU000304"/>
    </source>
</evidence>
<organism evidence="10 11">
    <name type="scientific">Vitis vinifera</name>
    <name type="common">Grape</name>
    <dbReference type="NCBI Taxonomy" id="29760"/>
    <lineage>
        <taxon>Eukaryota</taxon>
        <taxon>Viridiplantae</taxon>
        <taxon>Streptophyta</taxon>
        <taxon>Embryophyta</taxon>
        <taxon>Tracheophyta</taxon>
        <taxon>Spermatophyta</taxon>
        <taxon>Magnoliopsida</taxon>
        <taxon>eudicotyledons</taxon>
        <taxon>Gunneridae</taxon>
        <taxon>Pentapetalae</taxon>
        <taxon>rosids</taxon>
        <taxon>Vitales</taxon>
        <taxon>Vitaceae</taxon>
        <taxon>Viteae</taxon>
        <taxon>Vitis</taxon>
    </lineage>
</organism>
<dbReference type="Gene3D" id="3.30.200.20">
    <property type="entry name" value="Phosphorylase Kinase, domain 1"/>
    <property type="match status" value="1"/>
</dbReference>
<name>A0A438KPF9_VITVI</name>
<evidence type="ECO:0000256" key="7">
    <source>
        <dbReference type="PROSITE-ProRule" id="PRU10141"/>
    </source>
</evidence>
<evidence type="ECO:0000256" key="1">
    <source>
        <dbReference type="ARBA" id="ARBA00006485"/>
    </source>
</evidence>
<dbReference type="FunFam" id="1.10.510.10:FF:000624">
    <property type="entry name" value="Mitogen-activated protein kinase"/>
    <property type="match status" value="1"/>
</dbReference>
<dbReference type="EMBL" id="QGNW01000001">
    <property type="protein sequence ID" value="RVX23082.1"/>
    <property type="molecule type" value="Genomic_DNA"/>
</dbReference>
<evidence type="ECO:0000313" key="10">
    <source>
        <dbReference type="EMBL" id="RVX23082.1"/>
    </source>
</evidence>
<evidence type="ECO:0000256" key="3">
    <source>
        <dbReference type="ARBA" id="ARBA00022679"/>
    </source>
</evidence>
<dbReference type="PROSITE" id="PS00107">
    <property type="entry name" value="PROTEIN_KINASE_ATP"/>
    <property type="match status" value="1"/>
</dbReference>
<dbReference type="InterPro" id="IPR008271">
    <property type="entry name" value="Ser/Thr_kinase_AS"/>
</dbReference>
<dbReference type="InterPro" id="IPR017441">
    <property type="entry name" value="Protein_kinase_ATP_BS"/>
</dbReference>
<dbReference type="InterPro" id="IPR050108">
    <property type="entry name" value="CDK"/>
</dbReference>
<proteinExistence type="inferred from homology"/>
<reference evidence="10 11" key="1">
    <citation type="journal article" date="2018" name="PLoS Genet.">
        <title>Population sequencing reveals clonal diversity and ancestral inbreeding in the grapevine cultivar Chardonnay.</title>
        <authorList>
            <person name="Roach M.J."/>
            <person name="Johnson D.L."/>
            <person name="Bohlmann J."/>
            <person name="van Vuuren H.J."/>
            <person name="Jones S.J."/>
            <person name="Pretorius I.S."/>
            <person name="Schmidt S.A."/>
            <person name="Borneman A.R."/>
        </authorList>
    </citation>
    <scope>NUCLEOTIDE SEQUENCE [LARGE SCALE GENOMIC DNA]</scope>
    <source>
        <strain evidence="11">cv. Chardonnay</strain>
        <tissue evidence="10">Leaf</tissue>
    </source>
</reference>
<feature type="domain" description="Protein kinase" evidence="9">
    <location>
        <begin position="25"/>
        <end position="268"/>
    </location>
</feature>
<dbReference type="PANTHER" id="PTHR24056">
    <property type="entry name" value="CELL DIVISION PROTEIN KINASE"/>
    <property type="match status" value="1"/>
</dbReference>
<dbReference type="InterPro" id="IPR000719">
    <property type="entry name" value="Prot_kinase_dom"/>
</dbReference>
<sequence>MAAAPLGLLNLEESPLWGSRTVDCFQQLEHIGEGTYGQVYMAREIKTGEIVALKRIRMENEREGVREFPITAIREIKILKKLHHENVLKLKEIVTSPGREKDEQGHPDGNKYRGGIYMVFDYMDHDLAGLSDRPGLRFSIPQVKCYMKQLLTGLHYCHVNQVLHRDIKGANLLINNEGILKLADFGLARSFSSDHNGNLTNRVITLWYRPPELLLGATKYGPAVDMWSVGCIFAELLYGKPILNGNNEWIEDIVLDFIDRMDAVGIED</sequence>
<protein>
    <submittedName>
        <fullName evidence="10">Cyclin-dependent kinase C-1</fullName>
    </submittedName>
</protein>
<feature type="binding site" evidence="7">
    <location>
        <position position="54"/>
    </location>
    <ligand>
        <name>ATP</name>
        <dbReference type="ChEBI" id="CHEBI:30616"/>
    </ligand>
</feature>
<dbReference type="PROSITE" id="PS00108">
    <property type="entry name" value="PROTEIN_KINASE_ST"/>
    <property type="match status" value="1"/>
</dbReference>
<dbReference type="InterPro" id="IPR011009">
    <property type="entry name" value="Kinase-like_dom_sf"/>
</dbReference>
<dbReference type="Proteomes" id="UP000288805">
    <property type="component" value="Unassembled WGS sequence"/>
</dbReference>
<comment type="caution">
    <text evidence="10">The sequence shown here is derived from an EMBL/GenBank/DDBJ whole genome shotgun (WGS) entry which is preliminary data.</text>
</comment>
<evidence type="ECO:0000313" key="11">
    <source>
        <dbReference type="Proteomes" id="UP000288805"/>
    </source>
</evidence>
<dbReference type="SUPFAM" id="SSF56112">
    <property type="entry name" value="Protein kinase-like (PK-like)"/>
    <property type="match status" value="1"/>
</dbReference>
<keyword evidence="2 8" id="KW-0723">Serine/threonine-protein kinase</keyword>
<evidence type="ECO:0000256" key="6">
    <source>
        <dbReference type="ARBA" id="ARBA00022840"/>
    </source>
</evidence>
<evidence type="ECO:0000256" key="4">
    <source>
        <dbReference type="ARBA" id="ARBA00022741"/>
    </source>
</evidence>
<comment type="similarity">
    <text evidence="1">Belongs to the protein kinase superfamily. CMGC Ser/Thr protein kinase family. CDC2/CDKX subfamily.</text>
</comment>
<evidence type="ECO:0000256" key="5">
    <source>
        <dbReference type="ARBA" id="ARBA00022777"/>
    </source>
</evidence>
<dbReference type="GO" id="GO:0004674">
    <property type="term" value="F:protein serine/threonine kinase activity"/>
    <property type="evidence" value="ECO:0007669"/>
    <property type="project" value="UniProtKB-KW"/>
</dbReference>
<dbReference type="SMART" id="SM00220">
    <property type="entry name" value="S_TKc"/>
    <property type="match status" value="1"/>
</dbReference>
<dbReference type="Gene3D" id="1.10.510.10">
    <property type="entry name" value="Transferase(Phosphotransferase) domain 1"/>
    <property type="match status" value="1"/>
</dbReference>
<dbReference type="PANTHER" id="PTHR24056:SF560">
    <property type="entry name" value="CYCLIN-DEPENDENT KINASE C-3"/>
    <property type="match status" value="1"/>
</dbReference>
<keyword evidence="4 7" id="KW-0547">Nucleotide-binding</keyword>
<dbReference type="GO" id="GO:0005524">
    <property type="term" value="F:ATP binding"/>
    <property type="evidence" value="ECO:0007669"/>
    <property type="project" value="UniProtKB-UniRule"/>
</dbReference>